<dbReference type="eggNOG" id="COG1309">
    <property type="taxonomic scope" value="Bacteria"/>
</dbReference>
<dbReference type="OrthoDB" id="4214267at2"/>
<name>X5DQD5_9CORY</name>
<dbReference type="PRINTS" id="PR00455">
    <property type="entry name" value="HTHTETR"/>
</dbReference>
<dbReference type="RefSeq" id="WP_038547077.1">
    <property type="nucleotide sequence ID" value="NZ_CP006842.1"/>
</dbReference>
<gene>
    <name evidence="4" type="ORF">CGLY_05280</name>
</gene>
<reference evidence="4 5" key="1">
    <citation type="journal article" date="2015" name="Int. J. Syst. Evol. Microbiol.">
        <title>Revisiting Corynebacterium glyciniphilum (ex Kubota et al., 1972) sp. nov., nom. rev., isolated from putrefied banana.</title>
        <authorList>
            <person name="Al-Dilaimi A."/>
            <person name="Bednarz H."/>
            <person name="Lomker A."/>
            <person name="Niehaus K."/>
            <person name="Kalinowski J."/>
            <person name="Ruckert C."/>
        </authorList>
    </citation>
    <scope>NUCLEOTIDE SEQUENCE [LARGE SCALE GENOMIC DNA]</scope>
    <source>
        <strain evidence="4">AJ 3170</strain>
    </source>
</reference>
<keyword evidence="5" id="KW-1185">Reference proteome</keyword>
<dbReference type="InterPro" id="IPR001647">
    <property type="entry name" value="HTH_TetR"/>
</dbReference>
<dbReference type="Proteomes" id="UP000023703">
    <property type="component" value="Chromosome"/>
</dbReference>
<dbReference type="Gene3D" id="1.10.357.10">
    <property type="entry name" value="Tetracycline Repressor, domain 2"/>
    <property type="match status" value="1"/>
</dbReference>
<evidence type="ECO:0000313" key="5">
    <source>
        <dbReference type="Proteomes" id="UP000023703"/>
    </source>
</evidence>
<dbReference type="PANTHER" id="PTHR30055">
    <property type="entry name" value="HTH-TYPE TRANSCRIPTIONAL REGULATOR RUTR"/>
    <property type="match status" value="1"/>
</dbReference>
<dbReference type="PROSITE" id="PS50977">
    <property type="entry name" value="HTH_TETR_2"/>
    <property type="match status" value="1"/>
</dbReference>
<keyword evidence="1 2" id="KW-0238">DNA-binding</keyword>
<dbReference type="AlphaFoldDB" id="X5DQD5"/>
<dbReference type="STRING" id="1404245.CGLY_05280"/>
<evidence type="ECO:0000256" key="1">
    <source>
        <dbReference type="ARBA" id="ARBA00023125"/>
    </source>
</evidence>
<protein>
    <submittedName>
        <fullName evidence="4">Transcriptional regulator, TetR-family</fullName>
    </submittedName>
</protein>
<dbReference type="InterPro" id="IPR009057">
    <property type="entry name" value="Homeodomain-like_sf"/>
</dbReference>
<dbReference type="GO" id="GO:0003700">
    <property type="term" value="F:DNA-binding transcription factor activity"/>
    <property type="evidence" value="ECO:0007669"/>
    <property type="project" value="TreeGrafter"/>
</dbReference>
<dbReference type="EMBL" id="CP006842">
    <property type="protein sequence ID" value="AHW63504.1"/>
    <property type="molecule type" value="Genomic_DNA"/>
</dbReference>
<evidence type="ECO:0000256" key="2">
    <source>
        <dbReference type="PROSITE-ProRule" id="PRU00335"/>
    </source>
</evidence>
<dbReference type="KEGG" id="cgy:CGLY_05280"/>
<evidence type="ECO:0000313" key="4">
    <source>
        <dbReference type="EMBL" id="AHW63504.1"/>
    </source>
</evidence>
<accession>X5DQD5</accession>
<organism evidence="4 5">
    <name type="scientific">Corynebacterium glyciniphilum AJ 3170</name>
    <dbReference type="NCBI Taxonomy" id="1404245"/>
    <lineage>
        <taxon>Bacteria</taxon>
        <taxon>Bacillati</taxon>
        <taxon>Actinomycetota</taxon>
        <taxon>Actinomycetes</taxon>
        <taxon>Mycobacteriales</taxon>
        <taxon>Corynebacteriaceae</taxon>
        <taxon>Corynebacterium</taxon>
    </lineage>
</organism>
<dbReference type="SUPFAM" id="SSF46689">
    <property type="entry name" value="Homeodomain-like"/>
    <property type="match status" value="1"/>
</dbReference>
<sequence>MAGGRRAEQQERNRHRILSAARDEFSDVGYRSTKIDAVAGRAELTRGAVYSNFVGKRALGLAVAVGVLSETADAADWAGRPAPTRQDAVSSLARGWLARLPAGGATGDSELAHLVSDLHAEIRNDRDLRDAYSQLLALDAIILGRALETLGQGETGRQVKVASSLLSLLHSAGNLSAMAPGFTDPFDVVTGCTSLAATDFSDAWTPPHASIVPPVHAEDRPWEPPTGMYDLITGSAVESWATGGDTIIAVLGLRQAAAVEQALRSADGEHVTLVLVTDDPGERAPLAEMALAELLGVLRPVVPSDALAGLTVILDRDGRCAEAVGLRAATDDTHVALRIGGGRITARAEGPAACHALTTMSDHMSDHGMSRPAR</sequence>
<dbReference type="Pfam" id="PF00440">
    <property type="entry name" value="TetR_N"/>
    <property type="match status" value="1"/>
</dbReference>
<feature type="DNA-binding region" description="H-T-H motif" evidence="2">
    <location>
        <begin position="34"/>
        <end position="53"/>
    </location>
</feature>
<evidence type="ECO:0000259" key="3">
    <source>
        <dbReference type="PROSITE" id="PS50977"/>
    </source>
</evidence>
<dbReference type="HOGENOM" id="CLU_760583_0_0_11"/>
<dbReference type="GO" id="GO:0000976">
    <property type="term" value="F:transcription cis-regulatory region binding"/>
    <property type="evidence" value="ECO:0007669"/>
    <property type="project" value="TreeGrafter"/>
</dbReference>
<dbReference type="InterPro" id="IPR050109">
    <property type="entry name" value="HTH-type_TetR-like_transc_reg"/>
</dbReference>
<feature type="domain" description="HTH tetR-type" evidence="3">
    <location>
        <begin position="11"/>
        <end position="71"/>
    </location>
</feature>
<proteinExistence type="predicted"/>
<dbReference type="PANTHER" id="PTHR30055:SF226">
    <property type="entry name" value="HTH-TYPE TRANSCRIPTIONAL REGULATOR PKSA"/>
    <property type="match status" value="1"/>
</dbReference>